<accession>A0A3E0K874</accession>
<gene>
    <name evidence="1" type="ORF">C6P37_01185</name>
</gene>
<name>A0A3E0K874_9BACI</name>
<evidence type="ECO:0000313" key="2">
    <source>
        <dbReference type="Proteomes" id="UP000257014"/>
    </source>
</evidence>
<dbReference type="EMBL" id="QEWE01000005">
    <property type="protein sequence ID" value="REJ31429.1"/>
    <property type="molecule type" value="Genomic_DNA"/>
</dbReference>
<reference evidence="1 2" key="1">
    <citation type="submission" date="2018-03" db="EMBL/GenBank/DDBJ databases">
        <authorList>
            <person name="Keele B.F."/>
        </authorList>
    </citation>
    <scope>NUCLEOTIDE SEQUENCE [LARGE SCALE GENOMIC DNA]</scope>
    <source>
        <strain evidence="1">ZCTH4_d</strain>
    </source>
</reference>
<proteinExistence type="predicted"/>
<protein>
    <submittedName>
        <fullName evidence="1">Uncharacterized protein</fullName>
    </submittedName>
</protein>
<sequence length="133" mass="14869">MQICIIVIRRRRQAGKTGSLESALRRLPAEQNGSVYPKTGPEGLGTILAIPGGILSYARMKERGKSLRARPGKPAAFEVFRRSPPDRVFACLGRSPVFPETGDGRMGIRTLPVAERMRSFRFSPRNRRAWLFS</sequence>
<dbReference type="AlphaFoldDB" id="A0A3E0K874"/>
<evidence type="ECO:0000313" key="1">
    <source>
        <dbReference type="EMBL" id="REJ31429.1"/>
    </source>
</evidence>
<comment type="caution">
    <text evidence="1">The sequence shown here is derived from an EMBL/GenBank/DDBJ whole genome shotgun (WGS) entry which is preliminary data.</text>
</comment>
<organism evidence="1 2">
    <name type="scientific">Caldibacillus debilis</name>
    <dbReference type="NCBI Taxonomy" id="301148"/>
    <lineage>
        <taxon>Bacteria</taxon>
        <taxon>Bacillati</taxon>
        <taxon>Bacillota</taxon>
        <taxon>Bacilli</taxon>
        <taxon>Bacillales</taxon>
        <taxon>Bacillaceae</taxon>
        <taxon>Caldibacillus</taxon>
    </lineage>
</organism>
<dbReference type="Proteomes" id="UP000257014">
    <property type="component" value="Unassembled WGS sequence"/>
</dbReference>